<accession>A0A967C1R7</accession>
<organism evidence="2 3">
    <name type="scientific">Pelagibius litoralis</name>
    <dbReference type="NCBI Taxonomy" id="374515"/>
    <lineage>
        <taxon>Bacteria</taxon>
        <taxon>Pseudomonadati</taxon>
        <taxon>Pseudomonadota</taxon>
        <taxon>Alphaproteobacteria</taxon>
        <taxon>Rhodospirillales</taxon>
        <taxon>Rhodovibrionaceae</taxon>
        <taxon>Pelagibius</taxon>
    </lineage>
</organism>
<proteinExistence type="predicted"/>
<evidence type="ECO:0000313" key="2">
    <source>
        <dbReference type="EMBL" id="NIA67756.1"/>
    </source>
</evidence>
<reference evidence="2" key="1">
    <citation type="submission" date="2020-03" db="EMBL/GenBank/DDBJ databases">
        <title>Genome of Pelagibius litoralis DSM 21314T.</title>
        <authorList>
            <person name="Wang G."/>
        </authorList>
    </citation>
    <scope>NUCLEOTIDE SEQUENCE</scope>
    <source>
        <strain evidence="2">DSM 21314</strain>
    </source>
</reference>
<gene>
    <name evidence="2" type="ORF">HBA54_04060</name>
</gene>
<dbReference type="Proteomes" id="UP000761264">
    <property type="component" value="Unassembled WGS sequence"/>
</dbReference>
<protein>
    <submittedName>
        <fullName evidence="2">DUF1127 domain-containing protein</fullName>
    </submittedName>
</protein>
<evidence type="ECO:0000259" key="1">
    <source>
        <dbReference type="Pfam" id="PF06568"/>
    </source>
</evidence>
<dbReference type="InterPro" id="IPR009506">
    <property type="entry name" value="YjiS-like"/>
</dbReference>
<sequence length="121" mass="12983">MRSQAVAQGISNTIDAIGGVLRVLTAKFAKYMAYRKVHQTLSEMTDRELDDIGLSRGDIETVARGNDPRPRREAYLATVVAQHADLEKTFDAKGVAVAEKAAVEPGVADQGVNDNRTVAAA</sequence>
<name>A0A967C1R7_9PROT</name>
<comment type="caution">
    <text evidence="2">The sequence shown here is derived from an EMBL/GenBank/DDBJ whole genome shotgun (WGS) entry which is preliminary data.</text>
</comment>
<dbReference type="AlphaFoldDB" id="A0A967C1R7"/>
<evidence type="ECO:0000313" key="3">
    <source>
        <dbReference type="Proteomes" id="UP000761264"/>
    </source>
</evidence>
<dbReference type="Pfam" id="PF06568">
    <property type="entry name" value="YjiS-like"/>
    <property type="match status" value="1"/>
</dbReference>
<keyword evidence="3" id="KW-1185">Reference proteome</keyword>
<dbReference type="EMBL" id="JAAQPH010000002">
    <property type="protein sequence ID" value="NIA67756.1"/>
    <property type="molecule type" value="Genomic_DNA"/>
</dbReference>
<feature type="domain" description="YjiS-like" evidence="1">
    <location>
        <begin position="25"/>
        <end position="60"/>
    </location>
</feature>